<reference evidence="1" key="2">
    <citation type="submission" date="2020-09" db="EMBL/GenBank/DDBJ databases">
        <authorList>
            <person name="Sun Q."/>
            <person name="Ohkuma M."/>
        </authorList>
    </citation>
    <scope>NUCLEOTIDE SEQUENCE</scope>
    <source>
        <strain evidence="1">JCM 12580</strain>
    </source>
</reference>
<dbReference type="EMBL" id="BMNQ01000012">
    <property type="protein sequence ID" value="GGJ91651.1"/>
    <property type="molecule type" value="Genomic_DNA"/>
</dbReference>
<evidence type="ECO:0000313" key="1">
    <source>
        <dbReference type="EMBL" id="GGJ91651.1"/>
    </source>
</evidence>
<dbReference type="AlphaFoldDB" id="A0A917PTC4"/>
<sequence>MGFPGLSPRSAIQAKFGAKKGNNGAELFIELQTIYLTFDLTPDTIFNHALISEPILKVILEKRGIRLVL</sequence>
<protein>
    <submittedName>
        <fullName evidence="1">Uncharacterized protein</fullName>
    </submittedName>
</protein>
<name>A0A917PTC4_9BACI</name>
<evidence type="ECO:0000313" key="2">
    <source>
        <dbReference type="Proteomes" id="UP000658382"/>
    </source>
</evidence>
<proteinExistence type="predicted"/>
<accession>A0A917PTC4</accession>
<dbReference type="Proteomes" id="UP000658382">
    <property type="component" value="Unassembled WGS sequence"/>
</dbReference>
<comment type="caution">
    <text evidence="1">The sequence shown here is derived from an EMBL/GenBank/DDBJ whole genome shotgun (WGS) entry which is preliminary data.</text>
</comment>
<organism evidence="1 2">
    <name type="scientific">Lentibacillus kapialis</name>
    <dbReference type="NCBI Taxonomy" id="340214"/>
    <lineage>
        <taxon>Bacteria</taxon>
        <taxon>Bacillati</taxon>
        <taxon>Bacillota</taxon>
        <taxon>Bacilli</taxon>
        <taxon>Bacillales</taxon>
        <taxon>Bacillaceae</taxon>
        <taxon>Lentibacillus</taxon>
    </lineage>
</organism>
<reference evidence="1" key="1">
    <citation type="journal article" date="2014" name="Int. J. Syst. Evol. Microbiol.">
        <title>Complete genome sequence of Corynebacterium casei LMG S-19264T (=DSM 44701T), isolated from a smear-ripened cheese.</title>
        <authorList>
            <consortium name="US DOE Joint Genome Institute (JGI-PGF)"/>
            <person name="Walter F."/>
            <person name="Albersmeier A."/>
            <person name="Kalinowski J."/>
            <person name="Ruckert C."/>
        </authorList>
    </citation>
    <scope>NUCLEOTIDE SEQUENCE</scope>
    <source>
        <strain evidence="1">JCM 12580</strain>
    </source>
</reference>
<gene>
    <name evidence="1" type="ORF">GCM10007063_12830</name>
</gene>
<keyword evidence="2" id="KW-1185">Reference proteome</keyword>